<dbReference type="Gramene" id="PUZ53680">
    <property type="protein sequence ID" value="PUZ53680"/>
    <property type="gene ID" value="GQ55_5G070200"/>
</dbReference>
<name>A0A2T7DDK0_9POAL</name>
<dbReference type="Proteomes" id="UP000244336">
    <property type="component" value="Chromosome 5"/>
</dbReference>
<gene>
    <name evidence="1" type="ORF">GQ55_5G070200</name>
</gene>
<evidence type="ECO:0000313" key="2">
    <source>
        <dbReference type="Proteomes" id="UP000244336"/>
    </source>
</evidence>
<dbReference type="EMBL" id="CM009753">
    <property type="protein sequence ID" value="PUZ53680.1"/>
    <property type="molecule type" value="Genomic_DNA"/>
</dbReference>
<evidence type="ECO:0000313" key="1">
    <source>
        <dbReference type="EMBL" id="PUZ53680.1"/>
    </source>
</evidence>
<organism evidence="1 2">
    <name type="scientific">Panicum hallii var. hallii</name>
    <dbReference type="NCBI Taxonomy" id="1504633"/>
    <lineage>
        <taxon>Eukaryota</taxon>
        <taxon>Viridiplantae</taxon>
        <taxon>Streptophyta</taxon>
        <taxon>Embryophyta</taxon>
        <taxon>Tracheophyta</taxon>
        <taxon>Spermatophyta</taxon>
        <taxon>Magnoliopsida</taxon>
        <taxon>Liliopsida</taxon>
        <taxon>Poales</taxon>
        <taxon>Poaceae</taxon>
        <taxon>PACMAD clade</taxon>
        <taxon>Panicoideae</taxon>
        <taxon>Panicodae</taxon>
        <taxon>Paniceae</taxon>
        <taxon>Panicinae</taxon>
        <taxon>Panicum</taxon>
        <taxon>Panicum sect. Panicum</taxon>
    </lineage>
</organism>
<dbReference type="AlphaFoldDB" id="A0A2T7DDK0"/>
<proteinExistence type="predicted"/>
<sequence length="104" mass="11892">MDFLLLACHYLHPQQTIAIYYYQNTEDPEVLKKQFRYEAPRCAAIIPAWAEGECDREQISRKVASRANANGQQFSRTAAGKRGPFCSELIGTHRRVVRVTRSCS</sequence>
<keyword evidence="2" id="KW-1185">Reference proteome</keyword>
<protein>
    <submittedName>
        <fullName evidence="1">Uncharacterized protein</fullName>
    </submittedName>
</protein>
<accession>A0A2T7DDK0</accession>
<reference evidence="1 2" key="1">
    <citation type="submission" date="2018-04" db="EMBL/GenBank/DDBJ databases">
        <title>WGS assembly of Panicum hallii var. hallii HAL2.</title>
        <authorList>
            <person name="Lovell J."/>
            <person name="Jenkins J."/>
            <person name="Lowry D."/>
            <person name="Mamidi S."/>
            <person name="Sreedasyam A."/>
            <person name="Weng X."/>
            <person name="Barry K."/>
            <person name="Bonette J."/>
            <person name="Campitelli B."/>
            <person name="Daum C."/>
            <person name="Gordon S."/>
            <person name="Gould B."/>
            <person name="Lipzen A."/>
            <person name="MacQueen A."/>
            <person name="Palacio-Mejia J."/>
            <person name="Plott C."/>
            <person name="Shakirov E."/>
            <person name="Shu S."/>
            <person name="Yoshinaga Y."/>
            <person name="Zane M."/>
            <person name="Rokhsar D."/>
            <person name="Grimwood J."/>
            <person name="Schmutz J."/>
            <person name="Juenger T."/>
        </authorList>
    </citation>
    <scope>NUCLEOTIDE SEQUENCE [LARGE SCALE GENOMIC DNA]</scope>
    <source>
        <strain evidence="2">cv. HAL2</strain>
    </source>
</reference>